<comment type="caution">
    <text evidence="1">The sequence shown here is derived from an EMBL/GenBank/DDBJ whole genome shotgun (WGS) entry which is preliminary data.</text>
</comment>
<proteinExistence type="predicted"/>
<evidence type="ECO:0000313" key="1">
    <source>
        <dbReference type="EMBL" id="KAK8006131.1"/>
    </source>
</evidence>
<name>A0ABR1RAK8_9PEZI</name>
<sequence>MSPSGMPCVIAASFQASRKASFMARTGVLSIFSRRSTTRVSCCRRLEEVAGYRCLVVGEPDALAQGAQCHAELVDTSTDPGELEVMIVGRWVPVLQLHSLERVGEELEPLGQAVP</sequence>
<keyword evidence="2" id="KW-1185">Reference proteome</keyword>
<dbReference type="Proteomes" id="UP001396898">
    <property type="component" value="Unassembled WGS sequence"/>
</dbReference>
<dbReference type="EMBL" id="JAQQWI010000017">
    <property type="protein sequence ID" value="KAK8006131.1"/>
    <property type="molecule type" value="Genomic_DNA"/>
</dbReference>
<gene>
    <name evidence="1" type="ORF">PG991_012428</name>
</gene>
<protein>
    <submittedName>
        <fullName evidence="1">Uncharacterized protein</fullName>
    </submittedName>
</protein>
<evidence type="ECO:0000313" key="2">
    <source>
        <dbReference type="Proteomes" id="UP001396898"/>
    </source>
</evidence>
<reference evidence="1 2" key="1">
    <citation type="submission" date="2023-01" db="EMBL/GenBank/DDBJ databases">
        <title>Analysis of 21 Apiospora genomes using comparative genomics revels a genus with tremendous synthesis potential of carbohydrate active enzymes and secondary metabolites.</title>
        <authorList>
            <person name="Sorensen T."/>
        </authorList>
    </citation>
    <scope>NUCLEOTIDE SEQUENCE [LARGE SCALE GENOMIC DNA]</scope>
    <source>
        <strain evidence="1 2">CBS 20057</strain>
    </source>
</reference>
<organism evidence="1 2">
    <name type="scientific">Apiospora marii</name>
    <dbReference type="NCBI Taxonomy" id="335849"/>
    <lineage>
        <taxon>Eukaryota</taxon>
        <taxon>Fungi</taxon>
        <taxon>Dikarya</taxon>
        <taxon>Ascomycota</taxon>
        <taxon>Pezizomycotina</taxon>
        <taxon>Sordariomycetes</taxon>
        <taxon>Xylariomycetidae</taxon>
        <taxon>Amphisphaeriales</taxon>
        <taxon>Apiosporaceae</taxon>
        <taxon>Apiospora</taxon>
    </lineage>
</organism>
<accession>A0ABR1RAK8</accession>